<reference evidence="5 6" key="1">
    <citation type="submission" date="2024-02" db="EMBL/GenBank/DDBJ databases">
        <title>Herpetosiphon gulosus NBRC 112829.</title>
        <authorList>
            <person name="Ichikawa N."/>
            <person name="Katano-Makiyama Y."/>
            <person name="Hidaka K."/>
        </authorList>
    </citation>
    <scope>NUCLEOTIDE SEQUENCE [LARGE SCALE GENOMIC DNA]</scope>
    <source>
        <strain evidence="5 6">NBRC 112829</strain>
    </source>
</reference>
<feature type="transmembrane region" description="Helical" evidence="4">
    <location>
        <begin position="7"/>
        <end position="24"/>
    </location>
</feature>
<dbReference type="InterPro" id="IPR000026">
    <property type="entry name" value="N1-like"/>
</dbReference>
<keyword evidence="2" id="KW-0378">Hydrolase</keyword>
<dbReference type="Proteomes" id="UP001428290">
    <property type="component" value="Unassembled WGS sequence"/>
</dbReference>
<keyword evidence="4" id="KW-0812">Transmembrane</keyword>
<evidence type="ECO:0000256" key="1">
    <source>
        <dbReference type="ARBA" id="ARBA00022722"/>
    </source>
</evidence>
<dbReference type="EMBL" id="BAABRU010000010">
    <property type="protein sequence ID" value="GAA5529226.1"/>
    <property type="molecule type" value="Genomic_DNA"/>
</dbReference>
<keyword evidence="4" id="KW-0472">Membrane</keyword>
<accession>A0ABP9X4D6</accession>
<dbReference type="InterPro" id="IPR016191">
    <property type="entry name" value="Ribonuclease/ribotoxin"/>
</dbReference>
<organism evidence="5 6">
    <name type="scientific">Herpetosiphon gulosus</name>
    <dbReference type="NCBI Taxonomy" id="1973496"/>
    <lineage>
        <taxon>Bacteria</taxon>
        <taxon>Bacillati</taxon>
        <taxon>Chloroflexota</taxon>
        <taxon>Chloroflexia</taxon>
        <taxon>Herpetosiphonales</taxon>
        <taxon>Herpetosiphonaceae</taxon>
        <taxon>Herpetosiphon</taxon>
    </lineage>
</organism>
<evidence type="ECO:0000256" key="2">
    <source>
        <dbReference type="ARBA" id="ARBA00022801"/>
    </source>
</evidence>
<evidence type="ECO:0000313" key="5">
    <source>
        <dbReference type="EMBL" id="GAA5529226.1"/>
    </source>
</evidence>
<keyword evidence="4" id="KW-1133">Transmembrane helix</keyword>
<feature type="compositionally biased region" description="Polar residues" evidence="3">
    <location>
        <begin position="45"/>
        <end position="76"/>
    </location>
</feature>
<protein>
    <submittedName>
        <fullName evidence="5">Uncharacterized protein</fullName>
    </submittedName>
</protein>
<comment type="caution">
    <text evidence="5">The sequence shown here is derived from an EMBL/GenBank/DDBJ whole genome shotgun (WGS) entry which is preliminary data.</text>
</comment>
<keyword evidence="1" id="KW-0540">Nuclease</keyword>
<keyword evidence="6" id="KW-1185">Reference proteome</keyword>
<dbReference type="RefSeq" id="WP_345722838.1">
    <property type="nucleotide sequence ID" value="NZ_BAABRU010000010.1"/>
</dbReference>
<sequence length="202" mass="22299">MSTRLRRGLEFGLGLIILIGLIWFNNLPSTDQSPSLTPTATIEISSRGLPSSTPQQATSRPRQTAVATAKPTNRPRQTAIPTAKPTTRPRPSPTIAPTARATRTPERDSAGLRYVAFGDLPIQAQDTIRLIEQGGPFPYSKDGAIFNNREQILPSKPRGYYREYTVETPGSADRGARRIVAGDSGELYYTDDHYASFRRVRQ</sequence>
<evidence type="ECO:0000256" key="3">
    <source>
        <dbReference type="SAM" id="MobiDB-lite"/>
    </source>
</evidence>
<proteinExistence type="predicted"/>
<evidence type="ECO:0000256" key="4">
    <source>
        <dbReference type="SAM" id="Phobius"/>
    </source>
</evidence>
<gene>
    <name evidence="5" type="ORF">Hgul01_03032</name>
</gene>
<evidence type="ECO:0000313" key="6">
    <source>
        <dbReference type="Proteomes" id="UP001428290"/>
    </source>
</evidence>
<name>A0ABP9X4D6_9CHLR</name>
<dbReference type="Pfam" id="PF00545">
    <property type="entry name" value="Ribonuclease"/>
    <property type="match status" value="1"/>
</dbReference>
<dbReference type="SUPFAM" id="SSF53933">
    <property type="entry name" value="Microbial ribonucleases"/>
    <property type="match status" value="1"/>
</dbReference>
<dbReference type="Gene3D" id="3.10.450.30">
    <property type="entry name" value="Microbial ribonucleases"/>
    <property type="match status" value="1"/>
</dbReference>
<feature type="region of interest" description="Disordered" evidence="3">
    <location>
        <begin position="45"/>
        <end position="107"/>
    </location>
</feature>